<dbReference type="OrthoDB" id="6478541at2759"/>
<proteinExistence type="predicted"/>
<comment type="caution">
    <text evidence="1">The sequence shown here is derived from an EMBL/GenBank/DDBJ whole genome shotgun (WGS) entry which is preliminary data.</text>
</comment>
<dbReference type="AlphaFoldDB" id="A0A4Y2QYC2"/>
<gene>
    <name evidence="1" type="ORF">AVEN_218433_1</name>
</gene>
<dbReference type="SUPFAM" id="SSF52047">
    <property type="entry name" value="RNI-like"/>
    <property type="match status" value="1"/>
</dbReference>
<name>A0A4Y2QYC2_ARAVE</name>
<dbReference type="Proteomes" id="UP000499080">
    <property type="component" value="Unassembled WGS sequence"/>
</dbReference>
<sequence length="537" mass="61703">MNDPPKLMGLKLELSDSEMVKISIRKESLYCRCLVRLHLLLATGNRNVCTPNLVAYLPTRTINDLAALSRYHPYSSQPKVANLYMFLSTGRCTFLDLGDYDLDLEKERDMLLKIMSEGGFRSLRFLNVCTDFFASTNFIGEMICSSPQLEEFHSGVFLDLDFFKNCKKLRCLRLFDFFESDKENLSIDLSLLKSLKKLEVFHVSNMDGSPELVATVLENCPNLISLGIVDSLDALEIIYRNAVNKYNTFRTDGFCDFFLRRCLWGMSEETRIKYSDLDWYKNKFPEKVKIAVSLCPLVEELVIRVYHKDSFEYLKNLKKLSFLCIDFKNCDSDYLPAFISLLQKIGSQLKHLFLDLNSSFPVETIFDYCPNLEALQIGHANFATAGKPTRAYSNVSVKKLSVSYPEKENLLFLVGICKRLTHLVVDVAPCLDDALMRAILNLNSLAELEMAGFRICSLSKDCLRMFLGKATSLKRLSVRNNFPRRNFLDLFHYLELVDHSFDTADLISELKLNVEYVSFKDILTENFFTCKLSCNIF</sequence>
<evidence type="ECO:0000313" key="1">
    <source>
        <dbReference type="EMBL" id="GBN68170.1"/>
    </source>
</evidence>
<organism evidence="1 2">
    <name type="scientific">Araneus ventricosus</name>
    <name type="common">Orbweaver spider</name>
    <name type="synonym">Epeira ventricosa</name>
    <dbReference type="NCBI Taxonomy" id="182803"/>
    <lineage>
        <taxon>Eukaryota</taxon>
        <taxon>Metazoa</taxon>
        <taxon>Ecdysozoa</taxon>
        <taxon>Arthropoda</taxon>
        <taxon>Chelicerata</taxon>
        <taxon>Arachnida</taxon>
        <taxon>Araneae</taxon>
        <taxon>Araneomorphae</taxon>
        <taxon>Entelegynae</taxon>
        <taxon>Araneoidea</taxon>
        <taxon>Araneidae</taxon>
        <taxon>Araneus</taxon>
    </lineage>
</organism>
<keyword evidence="2" id="KW-1185">Reference proteome</keyword>
<dbReference type="Gene3D" id="3.80.10.10">
    <property type="entry name" value="Ribonuclease Inhibitor"/>
    <property type="match status" value="2"/>
</dbReference>
<evidence type="ECO:0000313" key="2">
    <source>
        <dbReference type="Proteomes" id="UP000499080"/>
    </source>
</evidence>
<dbReference type="PANTHER" id="PTHR38926:SF5">
    <property type="entry name" value="F-BOX AND LEUCINE-RICH REPEAT PROTEIN 6"/>
    <property type="match status" value="1"/>
</dbReference>
<dbReference type="EMBL" id="BGPR01015146">
    <property type="protein sequence ID" value="GBN68170.1"/>
    <property type="molecule type" value="Genomic_DNA"/>
</dbReference>
<dbReference type="PANTHER" id="PTHR38926">
    <property type="entry name" value="F-BOX DOMAIN CONTAINING PROTEIN, EXPRESSED"/>
    <property type="match status" value="1"/>
</dbReference>
<reference evidence="1 2" key="1">
    <citation type="journal article" date="2019" name="Sci. Rep.">
        <title>Orb-weaving spider Araneus ventricosus genome elucidates the spidroin gene catalogue.</title>
        <authorList>
            <person name="Kono N."/>
            <person name="Nakamura H."/>
            <person name="Ohtoshi R."/>
            <person name="Moran D.A.P."/>
            <person name="Shinohara A."/>
            <person name="Yoshida Y."/>
            <person name="Fujiwara M."/>
            <person name="Mori M."/>
            <person name="Tomita M."/>
            <person name="Arakawa K."/>
        </authorList>
    </citation>
    <scope>NUCLEOTIDE SEQUENCE [LARGE SCALE GENOMIC DNA]</scope>
</reference>
<accession>A0A4Y2QYC2</accession>
<protein>
    <recommendedName>
        <fullName evidence="3">F-box domain-containing protein</fullName>
    </recommendedName>
</protein>
<evidence type="ECO:0008006" key="3">
    <source>
        <dbReference type="Google" id="ProtNLM"/>
    </source>
</evidence>
<dbReference type="InterPro" id="IPR032675">
    <property type="entry name" value="LRR_dom_sf"/>
</dbReference>